<evidence type="ECO:0000256" key="1">
    <source>
        <dbReference type="SAM" id="MobiDB-lite"/>
    </source>
</evidence>
<proteinExistence type="predicted"/>
<keyword evidence="2" id="KW-0732">Signal</keyword>
<accession>A0A4C1VT51</accession>
<comment type="caution">
    <text evidence="3">The sequence shown here is derived from an EMBL/GenBank/DDBJ whole genome shotgun (WGS) entry which is preliminary data.</text>
</comment>
<organism evidence="3 4">
    <name type="scientific">Eumeta variegata</name>
    <name type="common">Bagworm moth</name>
    <name type="synonym">Eumeta japonica</name>
    <dbReference type="NCBI Taxonomy" id="151549"/>
    <lineage>
        <taxon>Eukaryota</taxon>
        <taxon>Metazoa</taxon>
        <taxon>Ecdysozoa</taxon>
        <taxon>Arthropoda</taxon>
        <taxon>Hexapoda</taxon>
        <taxon>Insecta</taxon>
        <taxon>Pterygota</taxon>
        <taxon>Neoptera</taxon>
        <taxon>Endopterygota</taxon>
        <taxon>Lepidoptera</taxon>
        <taxon>Glossata</taxon>
        <taxon>Ditrysia</taxon>
        <taxon>Tineoidea</taxon>
        <taxon>Psychidae</taxon>
        <taxon>Oiketicinae</taxon>
        <taxon>Eumeta</taxon>
    </lineage>
</organism>
<name>A0A4C1VT51_EUMVA</name>
<keyword evidence="4" id="KW-1185">Reference proteome</keyword>
<feature type="chain" id="PRO_5020021550" evidence="2">
    <location>
        <begin position="32"/>
        <end position="129"/>
    </location>
</feature>
<evidence type="ECO:0000313" key="4">
    <source>
        <dbReference type="Proteomes" id="UP000299102"/>
    </source>
</evidence>
<dbReference type="Proteomes" id="UP000299102">
    <property type="component" value="Unassembled WGS sequence"/>
</dbReference>
<reference evidence="3 4" key="1">
    <citation type="journal article" date="2019" name="Commun. Biol.">
        <title>The bagworm genome reveals a unique fibroin gene that provides high tensile strength.</title>
        <authorList>
            <person name="Kono N."/>
            <person name="Nakamura H."/>
            <person name="Ohtoshi R."/>
            <person name="Tomita M."/>
            <person name="Numata K."/>
            <person name="Arakawa K."/>
        </authorList>
    </citation>
    <scope>NUCLEOTIDE SEQUENCE [LARGE SCALE GENOMIC DNA]</scope>
</reference>
<sequence>MDISASREGGAARLLPVVVVAAAGLAPTATATAGCGPTDERCERASSLYHPPRPSRGSRAAGCSRTLPAIERLYAVVQQQSRHISLGPSFSLTPRINSDSCQTRQARQRREPRLAGGARRGACRPPRNE</sequence>
<gene>
    <name evidence="3" type="ORF">EVAR_82954_1</name>
</gene>
<dbReference type="AlphaFoldDB" id="A0A4C1VT51"/>
<dbReference type="PROSITE" id="PS51257">
    <property type="entry name" value="PROKAR_LIPOPROTEIN"/>
    <property type="match status" value="1"/>
</dbReference>
<feature type="region of interest" description="Disordered" evidence="1">
    <location>
        <begin position="86"/>
        <end position="129"/>
    </location>
</feature>
<protein>
    <submittedName>
        <fullName evidence="3">Uncharacterized protein</fullName>
    </submittedName>
</protein>
<evidence type="ECO:0000313" key="3">
    <source>
        <dbReference type="EMBL" id="GBP40994.1"/>
    </source>
</evidence>
<evidence type="ECO:0000256" key="2">
    <source>
        <dbReference type="SAM" id="SignalP"/>
    </source>
</evidence>
<dbReference type="EMBL" id="BGZK01000391">
    <property type="protein sequence ID" value="GBP40994.1"/>
    <property type="molecule type" value="Genomic_DNA"/>
</dbReference>
<feature type="signal peptide" evidence="2">
    <location>
        <begin position="1"/>
        <end position="31"/>
    </location>
</feature>
<feature type="compositionally biased region" description="Polar residues" evidence="1">
    <location>
        <begin position="86"/>
        <end position="105"/>
    </location>
</feature>